<evidence type="ECO:0000313" key="2">
    <source>
        <dbReference type="EMBL" id="BFP54009.1"/>
    </source>
</evidence>
<proteinExistence type="predicted"/>
<accession>A0AB33KKM7</accession>
<reference evidence="2" key="1">
    <citation type="submission" date="2024-07" db="EMBL/GenBank/DDBJ databases">
        <title>Complete genome sequences of cellulolytic bacteria, Kitasatospora sp. CMC57 and Streptomyces sp. CMC78, isolated from Japanese agricultural soil.</title>
        <authorList>
            <person name="Hashimoto T."/>
            <person name="Ito M."/>
            <person name="Iwamoto M."/>
            <person name="Fukahori D."/>
            <person name="Shoda T."/>
            <person name="Sakoda M."/>
            <person name="Morohoshi T."/>
            <person name="Mitsuboshi M."/>
            <person name="Nishizawa T."/>
        </authorList>
    </citation>
    <scope>NUCLEOTIDE SEQUENCE</scope>
    <source>
        <strain evidence="2">CMC78</strain>
    </source>
</reference>
<protein>
    <submittedName>
        <fullName evidence="2">Uncharacterized protein</fullName>
    </submittedName>
</protein>
<name>A0AB33KKM7_9ACTN</name>
<gene>
    <name evidence="2" type="ORF">SCMC78_38160</name>
</gene>
<sequence>MGRAAGTSSRMRARYLHVPDAMLKDVAQKPAAAIGGPAPSVPVDRDQNNEG</sequence>
<feature type="region of interest" description="Disordered" evidence="1">
    <location>
        <begin position="29"/>
        <end position="51"/>
    </location>
</feature>
<evidence type="ECO:0000256" key="1">
    <source>
        <dbReference type="SAM" id="MobiDB-lite"/>
    </source>
</evidence>
<dbReference type="KEGG" id="stcm:SCMC78_38160"/>
<organism evidence="2">
    <name type="scientific">Streptomyces sp. CMC78</name>
    <dbReference type="NCBI Taxonomy" id="3231512"/>
    <lineage>
        <taxon>Bacteria</taxon>
        <taxon>Bacillati</taxon>
        <taxon>Actinomycetota</taxon>
        <taxon>Actinomycetes</taxon>
        <taxon>Kitasatosporales</taxon>
        <taxon>Streptomycetaceae</taxon>
        <taxon>Streptomyces</taxon>
    </lineage>
</organism>
<dbReference type="AlphaFoldDB" id="A0AB33KKM7"/>
<dbReference type="EMBL" id="AP035884">
    <property type="protein sequence ID" value="BFP54009.1"/>
    <property type="molecule type" value="Genomic_DNA"/>
</dbReference>